<evidence type="ECO:0000259" key="13">
    <source>
        <dbReference type="Pfam" id="PF05658"/>
    </source>
</evidence>
<evidence type="ECO:0000256" key="10">
    <source>
        <dbReference type="ARBA" id="ARBA00023237"/>
    </source>
</evidence>
<evidence type="ECO:0000256" key="6">
    <source>
        <dbReference type="ARBA" id="ARBA00022692"/>
    </source>
</evidence>
<dbReference type="InterPro" id="IPR008640">
    <property type="entry name" value="Adhesin_Head_dom"/>
</dbReference>
<dbReference type="InterPro" id="IPR011049">
    <property type="entry name" value="Serralysin-like_metalloprot_C"/>
</dbReference>
<evidence type="ECO:0000256" key="1">
    <source>
        <dbReference type="ARBA" id="ARBA00004241"/>
    </source>
</evidence>
<evidence type="ECO:0008006" key="17">
    <source>
        <dbReference type="Google" id="ProtNLM"/>
    </source>
</evidence>
<dbReference type="Pfam" id="PF05662">
    <property type="entry name" value="YadA_stalk"/>
    <property type="match status" value="1"/>
</dbReference>
<dbReference type="PATRIC" id="fig|505345.7.peg.1838"/>
<dbReference type="AlphaFoldDB" id="A0A1A7NPJ6"/>
<evidence type="ECO:0000256" key="7">
    <source>
        <dbReference type="ARBA" id="ARBA00022729"/>
    </source>
</evidence>
<keyword evidence="6" id="KW-0812">Transmembrane</keyword>
<evidence type="ECO:0000256" key="5">
    <source>
        <dbReference type="ARBA" id="ARBA00022452"/>
    </source>
</evidence>
<evidence type="ECO:0000256" key="2">
    <source>
        <dbReference type="ARBA" id="ARBA00004442"/>
    </source>
</evidence>
<protein>
    <recommendedName>
        <fullName evidence="17">Adhesin</fullName>
    </recommendedName>
</protein>
<dbReference type="OrthoDB" id="5680814at2"/>
<accession>A0A1A7NPJ6</accession>
<reference evidence="15 16" key="1">
    <citation type="submission" date="2014-11" db="EMBL/GenBank/DDBJ databases">
        <title>Pan-genome of Gallibacterium spp.</title>
        <authorList>
            <person name="Kudirkiene E."/>
            <person name="Bojesen A.M."/>
        </authorList>
    </citation>
    <scope>NUCLEOTIDE SEQUENCE [LARGE SCALE GENOMIC DNA]</scope>
    <source>
        <strain evidence="15 16">F151</strain>
    </source>
</reference>
<name>A0A1A7NPJ6_9PAST</name>
<evidence type="ECO:0000256" key="9">
    <source>
        <dbReference type="ARBA" id="ARBA00023136"/>
    </source>
</evidence>
<keyword evidence="11" id="KW-0175">Coiled coil</keyword>
<feature type="coiled-coil region" evidence="11">
    <location>
        <begin position="80"/>
        <end position="114"/>
    </location>
</feature>
<keyword evidence="4" id="KW-0813">Transport</keyword>
<comment type="caution">
    <text evidence="15">The sequence shown here is derived from an EMBL/GenBank/DDBJ whole genome shotgun (WGS) entry which is preliminary data.</text>
</comment>
<feature type="domain" description="Trimeric autotransporter adhesin YadA-like stalk" evidence="14">
    <location>
        <begin position="248"/>
        <end position="286"/>
    </location>
</feature>
<evidence type="ECO:0000259" key="14">
    <source>
        <dbReference type="Pfam" id="PF05662"/>
    </source>
</evidence>
<comment type="similarity">
    <text evidence="3">Belongs to the autotransporter-2 (AT-2) (TC 1.B.40) family.</text>
</comment>
<keyword evidence="8" id="KW-0653">Protein transport</keyword>
<evidence type="ECO:0000256" key="11">
    <source>
        <dbReference type="SAM" id="Coils"/>
    </source>
</evidence>
<dbReference type="Gene3D" id="3.30.1300.30">
    <property type="entry name" value="GSPII I/J protein-like"/>
    <property type="match status" value="1"/>
</dbReference>
<evidence type="ECO:0000259" key="12">
    <source>
        <dbReference type="Pfam" id="PF03895"/>
    </source>
</evidence>
<evidence type="ECO:0000256" key="4">
    <source>
        <dbReference type="ARBA" id="ARBA00022448"/>
    </source>
</evidence>
<dbReference type="SUPFAM" id="SSF101967">
    <property type="entry name" value="Adhesin YadA, collagen-binding domain"/>
    <property type="match status" value="2"/>
</dbReference>
<feature type="domain" description="Trimeric autotransporter adhesin YadA-like C-terminal membrane anchor" evidence="12">
    <location>
        <begin position="306"/>
        <end position="366"/>
    </location>
</feature>
<dbReference type="Proteomes" id="UP000243558">
    <property type="component" value="Unassembled WGS sequence"/>
</dbReference>
<keyword evidence="16" id="KW-1185">Reference proteome</keyword>
<feature type="domain" description="Trimeric autotransporter adhesin YadA-like head" evidence="13">
    <location>
        <begin position="175"/>
        <end position="201"/>
    </location>
</feature>
<dbReference type="EMBL" id="JTJM01000046">
    <property type="protein sequence ID" value="OBW90964.1"/>
    <property type="molecule type" value="Genomic_DNA"/>
</dbReference>
<keyword evidence="7" id="KW-0732">Signal</keyword>
<comment type="subcellular location">
    <subcellularLocation>
        <location evidence="2">Cell outer membrane</location>
    </subcellularLocation>
    <subcellularLocation>
        <location evidence="1">Cell surface</location>
    </subcellularLocation>
</comment>
<feature type="domain" description="Trimeric autotransporter adhesin YadA-like head" evidence="13">
    <location>
        <begin position="151"/>
        <end position="173"/>
    </location>
</feature>
<proteinExistence type="inferred from homology"/>
<evidence type="ECO:0000313" key="15">
    <source>
        <dbReference type="EMBL" id="OBW90964.1"/>
    </source>
</evidence>
<keyword evidence="10" id="KW-0998">Cell outer membrane</keyword>
<dbReference type="Pfam" id="PF05658">
    <property type="entry name" value="YadA_head"/>
    <property type="match status" value="2"/>
</dbReference>
<evidence type="ECO:0000256" key="8">
    <source>
        <dbReference type="ARBA" id="ARBA00022927"/>
    </source>
</evidence>
<organism evidence="15 16">
    <name type="scientific">Gallibacterium genomosp. 3</name>
    <dbReference type="NCBI Taxonomy" id="505345"/>
    <lineage>
        <taxon>Bacteria</taxon>
        <taxon>Pseudomonadati</taxon>
        <taxon>Pseudomonadota</taxon>
        <taxon>Gammaproteobacteria</taxon>
        <taxon>Pasteurellales</taxon>
        <taxon>Pasteurellaceae</taxon>
        <taxon>Gallibacterium</taxon>
    </lineage>
</organism>
<dbReference type="GO" id="GO:0009986">
    <property type="term" value="C:cell surface"/>
    <property type="evidence" value="ECO:0007669"/>
    <property type="project" value="UniProtKB-SubCell"/>
</dbReference>
<dbReference type="InterPro" id="IPR045584">
    <property type="entry name" value="Pilin-like"/>
</dbReference>
<dbReference type="SUPFAM" id="SSF54523">
    <property type="entry name" value="Pili subunits"/>
    <property type="match status" value="1"/>
</dbReference>
<evidence type="ECO:0000256" key="3">
    <source>
        <dbReference type="ARBA" id="ARBA00005848"/>
    </source>
</evidence>
<keyword evidence="5" id="KW-1134">Transmembrane beta strand</keyword>
<dbReference type="InterPro" id="IPR005594">
    <property type="entry name" value="YadA_C"/>
</dbReference>
<evidence type="ECO:0000313" key="16">
    <source>
        <dbReference type="Proteomes" id="UP000243558"/>
    </source>
</evidence>
<dbReference type="Gene3D" id="2.150.10.10">
    <property type="entry name" value="Serralysin-like metalloprotease, C-terminal"/>
    <property type="match status" value="2"/>
</dbReference>
<dbReference type="InterPro" id="IPR008635">
    <property type="entry name" value="Coiled_stalk_dom"/>
</dbReference>
<dbReference type="GO" id="GO:0015031">
    <property type="term" value="P:protein transport"/>
    <property type="evidence" value="ECO:0007669"/>
    <property type="project" value="UniProtKB-KW"/>
</dbReference>
<gene>
    <name evidence="15" type="ORF">QV01_09240</name>
</gene>
<keyword evidence="9" id="KW-0472">Membrane</keyword>
<dbReference type="RefSeq" id="WP_065239802.1">
    <property type="nucleotide sequence ID" value="NZ_JTJM01000046.1"/>
</dbReference>
<dbReference type="Pfam" id="PF03895">
    <property type="entry name" value="YadA_anchor"/>
    <property type="match status" value="1"/>
</dbReference>
<dbReference type="GO" id="GO:0009279">
    <property type="term" value="C:cell outer membrane"/>
    <property type="evidence" value="ECO:0007669"/>
    <property type="project" value="UniProtKB-SubCell"/>
</dbReference>
<sequence>MAGNNTISIGTEHIVTGDNSGAIGDPTKINAKSSYSVGNNNSIGDEAVIDEIEKTIKERKELKRPDPLPALEANPTDEQLKNYQVKLAKYQSDLAEYLKKKEELATKIKDLSAQVTTENVMAMGNEIKVGAKANNAVAVGTKVTIDTEASDAVAMGTSTHVKASNGVAIGNSALAEAKNGVAIGYNAKAVTENSIALGANAEAKQTLDQLQSAVPWGNLANVRGYGKEVIGEVSVGRTTEDGKQEVRRITNVAAGSAATDAVNVSQLYGLGADMSKQLGRLNQRVGKLARDVEGVGATSAAMASLPQAYIPGKSLVAVSVGSHKSAQAVAVGVSRISDNGKIILKLNAGHNTVGDTSVGAGVGFQF</sequence>